<dbReference type="GO" id="GO:0004523">
    <property type="term" value="F:RNA-DNA hybrid ribonuclease activity"/>
    <property type="evidence" value="ECO:0007669"/>
    <property type="project" value="InterPro"/>
</dbReference>
<dbReference type="SUPFAM" id="SSF53098">
    <property type="entry name" value="Ribonuclease H-like"/>
    <property type="match status" value="1"/>
</dbReference>
<sequence>MTNCERKRRKLTSVDTCELCKLAPETTEHILRHCPHTQQVWRILNLSDNVLNVGLCFADWLAAKLKDADSGLLFGVAAWYLWKRRNEYIFQQKQTNDQVLGQRIRSWANTIKQAQENDKQVHQTTTTKTLRQLHWTPPPTGWVCVNTDGSVRQPESKAAAGGLIRDELGRCRGAFTANLGVCTITRAELVGAIHGLKMAWDQGHKKVQLLLDSITAIRILSAGEKQNQRYYNITRQFQELINRNWEVQVSHTYRECNRAADFLANKGHEVSVGNHIVSSSDSGLSFWILYDSMGIAQDRLI</sequence>
<dbReference type="InterPro" id="IPR044730">
    <property type="entry name" value="RNase_H-like_dom_plant"/>
</dbReference>
<evidence type="ECO:0000259" key="1">
    <source>
        <dbReference type="PROSITE" id="PS50879"/>
    </source>
</evidence>
<gene>
    <name evidence="2" type="ORF">LITE_LOCUS24668</name>
    <name evidence="3" type="ORF">LITE_LOCUS41039</name>
</gene>
<dbReference type="EMBL" id="CAMGYJ010000009">
    <property type="protein sequence ID" value="CAI0491047.1"/>
    <property type="molecule type" value="Genomic_DNA"/>
</dbReference>
<dbReference type="Pfam" id="PF13456">
    <property type="entry name" value="RVT_3"/>
    <property type="match status" value="1"/>
</dbReference>
<name>A0AAV0LMJ5_9ROSI</name>
<evidence type="ECO:0000313" key="2">
    <source>
        <dbReference type="EMBL" id="CAI0435346.1"/>
    </source>
</evidence>
<dbReference type="InterPro" id="IPR036397">
    <property type="entry name" value="RNaseH_sf"/>
</dbReference>
<dbReference type="EMBL" id="CAMGYJ010000006">
    <property type="protein sequence ID" value="CAI0435346.1"/>
    <property type="molecule type" value="Genomic_DNA"/>
</dbReference>
<accession>A0AAV0LMJ5</accession>
<dbReference type="Gene3D" id="3.30.420.10">
    <property type="entry name" value="Ribonuclease H-like superfamily/Ribonuclease H"/>
    <property type="match status" value="1"/>
</dbReference>
<evidence type="ECO:0000313" key="3">
    <source>
        <dbReference type="EMBL" id="CAI0491047.1"/>
    </source>
</evidence>
<comment type="caution">
    <text evidence="2">The sequence shown here is derived from an EMBL/GenBank/DDBJ whole genome shotgun (WGS) entry which is preliminary data.</text>
</comment>
<reference evidence="2" key="1">
    <citation type="submission" date="2022-08" db="EMBL/GenBank/DDBJ databases">
        <authorList>
            <person name="Gutierrez-Valencia J."/>
        </authorList>
    </citation>
    <scope>NUCLEOTIDE SEQUENCE</scope>
</reference>
<dbReference type="InterPro" id="IPR053151">
    <property type="entry name" value="RNase_H-like"/>
</dbReference>
<dbReference type="Proteomes" id="UP001154282">
    <property type="component" value="Unassembled WGS sequence"/>
</dbReference>
<dbReference type="PROSITE" id="PS50879">
    <property type="entry name" value="RNASE_H_1"/>
    <property type="match status" value="1"/>
</dbReference>
<dbReference type="AlphaFoldDB" id="A0AAV0LMJ5"/>
<dbReference type="GO" id="GO:0003676">
    <property type="term" value="F:nucleic acid binding"/>
    <property type="evidence" value="ECO:0007669"/>
    <property type="project" value="InterPro"/>
</dbReference>
<protein>
    <recommendedName>
        <fullName evidence="1">RNase H type-1 domain-containing protein</fullName>
    </recommendedName>
</protein>
<organism evidence="2 4">
    <name type="scientific">Linum tenue</name>
    <dbReference type="NCBI Taxonomy" id="586396"/>
    <lineage>
        <taxon>Eukaryota</taxon>
        <taxon>Viridiplantae</taxon>
        <taxon>Streptophyta</taxon>
        <taxon>Embryophyta</taxon>
        <taxon>Tracheophyta</taxon>
        <taxon>Spermatophyta</taxon>
        <taxon>Magnoliopsida</taxon>
        <taxon>eudicotyledons</taxon>
        <taxon>Gunneridae</taxon>
        <taxon>Pentapetalae</taxon>
        <taxon>rosids</taxon>
        <taxon>fabids</taxon>
        <taxon>Malpighiales</taxon>
        <taxon>Linaceae</taxon>
        <taxon>Linum</taxon>
    </lineage>
</organism>
<proteinExistence type="predicted"/>
<dbReference type="CDD" id="cd06222">
    <property type="entry name" value="RNase_H_like"/>
    <property type="match status" value="1"/>
</dbReference>
<dbReference type="PANTHER" id="PTHR47723">
    <property type="entry name" value="OS05G0353850 PROTEIN"/>
    <property type="match status" value="1"/>
</dbReference>
<feature type="domain" description="RNase H type-1" evidence="1">
    <location>
        <begin position="139"/>
        <end position="269"/>
    </location>
</feature>
<dbReference type="PANTHER" id="PTHR47723:SF13">
    <property type="entry name" value="PUTATIVE-RELATED"/>
    <property type="match status" value="1"/>
</dbReference>
<keyword evidence="4" id="KW-1185">Reference proteome</keyword>
<dbReference type="InterPro" id="IPR002156">
    <property type="entry name" value="RNaseH_domain"/>
</dbReference>
<evidence type="ECO:0000313" key="4">
    <source>
        <dbReference type="Proteomes" id="UP001154282"/>
    </source>
</evidence>
<dbReference type="InterPro" id="IPR012337">
    <property type="entry name" value="RNaseH-like_sf"/>
</dbReference>